<dbReference type="Pfam" id="PF04542">
    <property type="entry name" value="Sigma70_r2"/>
    <property type="match status" value="1"/>
</dbReference>
<dbReference type="InterPro" id="IPR013249">
    <property type="entry name" value="RNA_pol_sigma70_r4_t2"/>
</dbReference>
<dbReference type="Gene3D" id="1.10.10.10">
    <property type="entry name" value="Winged helix-like DNA-binding domain superfamily/Winged helix DNA-binding domain"/>
    <property type="match status" value="1"/>
</dbReference>
<dbReference type="InterPro" id="IPR013325">
    <property type="entry name" value="RNA_pol_sigma_r2"/>
</dbReference>
<keyword evidence="3" id="KW-0731">Sigma factor</keyword>
<feature type="domain" description="RNA polymerase sigma factor 70 region 4 type 2" evidence="6">
    <location>
        <begin position="190"/>
        <end position="241"/>
    </location>
</feature>
<dbReference type="InterPro" id="IPR036388">
    <property type="entry name" value="WH-like_DNA-bd_sf"/>
</dbReference>
<dbReference type="PANTHER" id="PTHR43133:SF51">
    <property type="entry name" value="RNA POLYMERASE SIGMA FACTOR"/>
    <property type="match status" value="1"/>
</dbReference>
<dbReference type="NCBIfam" id="TIGR02937">
    <property type="entry name" value="sigma70-ECF"/>
    <property type="match status" value="1"/>
</dbReference>
<evidence type="ECO:0000259" key="5">
    <source>
        <dbReference type="Pfam" id="PF04542"/>
    </source>
</evidence>
<reference evidence="7 8" key="1">
    <citation type="submission" date="2021-09" db="EMBL/GenBank/DDBJ databases">
        <title>Lysobacter sp. 13A isolated from the river sediment.</title>
        <authorList>
            <person name="Liu H."/>
            <person name="Li S."/>
            <person name="Mao S."/>
        </authorList>
    </citation>
    <scope>NUCLEOTIDE SEQUENCE [LARGE SCALE GENOMIC DNA]</scope>
    <source>
        <strain evidence="7 8">13A</strain>
    </source>
</reference>
<sequence length="253" mass="28180">MAGSRSGAGCDLGQGIRRTGRRLQALVRHLNRTGACNRSAGGRIHCVDGHAHSTPQPHRAPRLSEDRALVEDVLAGRAGAFERLVRQYQGLCWHIIDRMVRHPDDTPELCQEAFLRVHQCLHQYRFESALKSWIGQVAYSVAKRHLERKRIPIVEPVAGDDDGEAFSPMDTVSDGFDLEAATADDEMAALLHAQIEALPPLQRTLLTLYHLEEVPIVEIARMTGIAEGTIKSHLFRSRALLRERLQARMGAHA</sequence>
<dbReference type="Gene3D" id="1.10.1740.10">
    <property type="match status" value="1"/>
</dbReference>
<evidence type="ECO:0000256" key="2">
    <source>
        <dbReference type="ARBA" id="ARBA00023015"/>
    </source>
</evidence>
<accession>A0ABS7T8J9</accession>
<keyword evidence="4" id="KW-0804">Transcription</keyword>
<evidence type="ECO:0000313" key="8">
    <source>
        <dbReference type="Proteomes" id="UP001430954"/>
    </source>
</evidence>
<keyword evidence="8" id="KW-1185">Reference proteome</keyword>
<protein>
    <submittedName>
        <fullName evidence="7">Sigma-70 family RNA polymerase sigma factor</fullName>
    </submittedName>
</protein>
<evidence type="ECO:0000256" key="3">
    <source>
        <dbReference type="ARBA" id="ARBA00023082"/>
    </source>
</evidence>
<dbReference type="PANTHER" id="PTHR43133">
    <property type="entry name" value="RNA POLYMERASE ECF-TYPE SIGMA FACTO"/>
    <property type="match status" value="1"/>
</dbReference>
<evidence type="ECO:0000256" key="4">
    <source>
        <dbReference type="ARBA" id="ARBA00023163"/>
    </source>
</evidence>
<evidence type="ECO:0000256" key="1">
    <source>
        <dbReference type="ARBA" id="ARBA00010641"/>
    </source>
</evidence>
<comment type="similarity">
    <text evidence="1">Belongs to the sigma-70 factor family. ECF subfamily.</text>
</comment>
<dbReference type="InterPro" id="IPR007627">
    <property type="entry name" value="RNA_pol_sigma70_r2"/>
</dbReference>
<dbReference type="SUPFAM" id="SSF88946">
    <property type="entry name" value="Sigma2 domain of RNA polymerase sigma factors"/>
    <property type="match status" value="1"/>
</dbReference>
<evidence type="ECO:0000259" key="6">
    <source>
        <dbReference type="Pfam" id="PF08281"/>
    </source>
</evidence>
<dbReference type="Pfam" id="PF08281">
    <property type="entry name" value="Sigma70_r4_2"/>
    <property type="match status" value="1"/>
</dbReference>
<dbReference type="InterPro" id="IPR013324">
    <property type="entry name" value="RNA_pol_sigma_r3/r4-like"/>
</dbReference>
<comment type="caution">
    <text evidence="7">The sequence shown here is derived from an EMBL/GenBank/DDBJ whole genome shotgun (WGS) entry which is preliminary data.</text>
</comment>
<dbReference type="SUPFAM" id="SSF88659">
    <property type="entry name" value="Sigma3 and sigma4 domains of RNA polymerase sigma factors"/>
    <property type="match status" value="1"/>
</dbReference>
<dbReference type="CDD" id="cd06171">
    <property type="entry name" value="Sigma70_r4"/>
    <property type="match status" value="1"/>
</dbReference>
<dbReference type="Proteomes" id="UP001430954">
    <property type="component" value="Unassembled WGS sequence"/>
</dbReference>
<dbReference type="InterPro" id="IPR039425">
    <property type="entry name" value="RNA_pol_sigma-70-like"/>
</dbReference>
<keyword evidence="2" id="KW-0805">Transcription regulation</keyword>
<feature type="domain" description="RNA polymerase sigma-70 region 2" evidence="5">
    <location>
        <begin position="84"/>
        <end position="150"/>
    </location>
</feature>
<evidence type="ECO:0000313" key="7">
    <source>
        <dbReference type="EMBL" id="MBZ4040190.1"/>
    </source>
</evidence>
<proteinExistence type="inferred from homology"/>
<name>A0ABS7T8J9_9GAMM</name>
<dbReference type="EMBL" id="JAINZW010000005">
    <property type="protein sequence ID" value="MBZ4040190.1"/>
    <property type="molecule type" value="Genomic_DNA"/>
</dbReference>
<gene>
    <name evidence="7" type="ORF">K6753_11680</name>
</gene>
<dbReference type="InterPro" id="IPR014284">
    <property type="entry name" value="RNA_pol_sigma-70_dom"/>
</dbReference>
<organism evidence="7 8">
    <name type="scientific">Novilysobacter selenitireducens</name>
    <dbReference type="NCBI Taxonomy" id="2872639"/>
    <lineage>
        <taxon>Bacteria</taxon>
        <taxon>Pseudomonadati</taxon>
        <taxon>Pseudomonadota</taxon>
        <taxon>Gammaproteobacteria</taxon>
        <taxon>Lysobacterales</taxon>
        <taxon>Lysobacteraceae</taxon>
        <taxon>Novilysobacter</taxon>
    </lineage>
</organism>